<evidence type="ECO:0000259" key="1">
    <source>
        <dbReference type="Pfam" id="PF06985"/>
    </source>
</evidence>
<organism evidence="2 3">
    <name type="scientific">Cudoniella acicularis</name>
    <dbReference type="NCBI Taxonomy" id="354080"/>
    <lineage>
        <taxon>Eukaryota</taxon>
        <taxon>Fungi</taxon>
        <taxon>Dikarya</taxon>
        <taxon>Ascomycota</taxon>
        <taxon>Pezizomycotina</taxon>
        <taxon>Leotiomycetes</taxon>
        <taxon>Helotiales</taxon>
        <taxon>Tricladiaceae</taxon>
        <taxon>Cudoniella</taxon>
    </lineage>
</organism>
<dbReference type="InterPro" id="IPR010730">
    <property type="entry name" value="HET"/>
</dbReference>
<dbReference type="AlphaFoldDB" id="A0A8H4W3R7"/>
<comment type="caution">
    <text evidence="2">The sequence shown here is derived from an EMBL/GenBank/DDBJ whole genome shotgun (WGS) entry which is preliminary data.</text>
</comment>
<name>A0A8H4W3R7_9HELO</name>
<reference evidence="2 3" key="1">
    <citation type="submission" date="2020-03" db="EMBL/GenBank/DDBJ databases">
        <title>Draft Genome Sequence of Cudoniella acicularis.</title>
        <authorList>
            <person name="Buettner E."/>
            <person name="Kellner H."/>
        </authorList>
    </citation>
    <scope>NUCLEOTIDE SEQUENCE [LARGE SCALE GENOMIC DNA]</scope>
    <source>
        <strain evidence="2 3">DSM 108380</strain>
    </source>
</reference>
<dbReference type="Proteomes" id="UP000566819">
    <property type="component" value="Unassembled WGS sequence"/>
</dbReference>
<dbReference type="InterPro" id="IPR052895">
    <property type="entry name" value="HetReg/Transcr_Mod"/>
</dbReference>
<dbReference type="PANTHER" id="PTHR24148">
    <property type="entry name" value="ANKYRIN REPEAT DOMAIN-CONTAINING PROTEIN 39 HOMOLOG-RELATED"/>
    <property type="match status" value="1"/>
</dbReference>
<proteinExistence type="predicted"/>
<dbReference type="Pfam" id="PF06985">
    <property type="entry name" value="HET"/>
    <property type="match status" value="1"/>
</dbReference>
<feature type="domain" description="Heterokaryon incompatibility" evidence="1">
    <location>
        <begin position="59"/>
        <end position="199"/>
    </location>
</feature>
<dbReference type="PANTHER" id="PTHR24148:SF64">
    <property type="entry name" value="HETEROKARYON INCOMPATIBILITY DOMAIN-CONTAINING PROTEIN"/>
    <property type="match status" value="1"/>
</dbReference>
<dbReference type="OrthoDB" id="5571888at2759"/>
<gene>
    <name evidence="2" type="ORF">G7Y89_g7497</name>
</gene>
<accession>A0A8H4W3R7</accession>
<dbReference type="EMBL" id="JAAMPI010000529">
    <property type="protein sequence ID" value="KAF4630645.1"/>
    <property type="molecule type" value="Genomic_DNA"/>
</dbReference>
<sequence length="361" mass="41473">MSSSHPLYKPLSKEEQEIRLLVLQPGSKSDPLEGYLDHFSLWNFTEDTIPFWTALSYSYLYATLRQLRDLEMAKTLWVDQLCINQSDNEERSWQVSIMRLIYERASVVIGWLGNYDESLKTLLRAVEIVGGIAKFNVEMADAEGLIETWSSSKVYHLCDIIRGNDIKLDSVKVTLQKLLNLFIEGSRNEWFNRKWIVQEHAVAKMLVLQAGHFSTVWFLFYDAFKGVTDCMGWPGTEASDAYRVFYALDITYYACLTEQEDLKSAEILRLSTLLNAHQVRKAGDPKDHIYALIGISRDGSKETQGLIDYSQTIESVYQKVATHCITTDRSLELLLNCCAGKQRELSYKLPSWTRDWTDVIA</sequence>
<keyword evidence="3" id="KW-1185">Reference proteome</keyword>
<evidence type="ECO:0000313" key="2">
    <source>
        <dbReference type="EMBL" id="KAF4630645.1"/>
    </source>
</evidence>
<protein>
    <recommendedName>
        <fullName evidence="1">Heterokaryon incompatibility domain-containing protein</fullName>
    </recommendedName>
</protein>
<evidence type="ECO:0000313" key="3">
    <source>
        <dbReference type="Proteomes" id="UP000566819"/>
    </source>
</evidence>